<protein>
    <recommendedName>
        <fullName evidence="2 3">Apple domain-containing protein</fullName>
    </recommendedName>
</protein>
<feature type="signal peptide" evidence="1">
    <location>
        <begin position="1"/>
        <end position="16"/>
    </location>
</feature>
<dbReference type="AlphaFoldDB" id="A0AAD6HIZ2"/>
<dbReference type="EMBL" id="JAQJAN010000010">
    <property type="protein sequence ID" value="KAJ5719706.1"/>
    <property type="molecule type" value="Genomic_DNA"/>
</dbReference>
<feature type="domain" description="Apple" evidence="3">
    <location>
        <begin position="60"/>
        <end position="86"/>
    </location>
</feature>
<dbReference type="Pfam" id="PF14295">
    <property type="entry name" value="PAN_4"/>
    <property type="match status" value="1"/>
</dbReference>
<keyword evidence="5" id="KW-1185">Reference proteome</keyword>
<accession>A0AAD6HIZ2</accession>
<dbReference type="Pfam" id="PF00024">
    <property type="entry name" value="PAN_1"/>
    <property type="match status" value="1"/>
</dbReference>
<dbReference type="Gene3D" id="3.50.4.10">
    <property type="entry name" value="Hepatocyte Growth Factor"/>
    <property type="match status" value="1"/>
</dbReference>
<reference evidence="4" key="1">
    <citation type="journal article" date="2023" name="IMA Fungus">
        <title>Comparative genomic study of the Penicillium genus elucidates a diverse pangenome and 15 lateral gene transfer events.</title>
        <authorList>
            <person name="Petersen C."/>
            <person name="Sorensen T."/>
            <person name="Nielsen M.R."/>
            <person name="Sondergaard T.E."/>
            <person name="Sorensen J.L."/>
            <person name="Fitzpatrick D.A."/>
            <person name="Frisvad J.C."/>
            <person name="Nielsen K.L."/>
        </authorList>
    </citation>
    <scope>NUCLEOTIDE SEQUENCE</scope>
    <source>
        <strain evidence="4">IBT 17514</strain>
    </source>
</reference>
<feature type="chain" id="PRO_5042220721" description="Apple domain-containing protein" evidence="1">
    <location>
        <begin position="17"/>
        <end position="265"/>
    </location>
</feature>
<evidence type="ECO:0000259" key="3">
    <source>
        <dbReference type="Pfam" id="PF14295"/>
    </source>
</evidence>
<organism evidence="4 5">
    <name type="scientific">Penicillium malachiteum</name>
    <dbReference type="NCBI Taxonomy" id="1324776"/>
    <lineage>
        <taxon>Eukaryota</taxon>
        <taxon>Fungi</taxon>
        <taxon>Dikarya</taxon>
        <taxon>Ascomycota</taxon>
        <taxon>Pezizomycotina</taxon>
        <taxon>Eurotiomycetes</taxon>
        <taxon>Eurotiomycetidae</taxon>
        <taxon>Eurotiales</taxon>
        <taxon>Aspergillaceae</taxon>
        <taxon>Penicillium</taxon>
    </lineage>
</organism>
<sequence>MKSIIVFGLLAAAVQAQSSAQGHYDSICPGKNEKTEPIVDGYTVQYTCDYVGEYGGKAETSSSPQDCAERCKAKAGCTGSTWKTPGNCVLSGNKKALSGQTGAIYMKRVEETKDDPNDDPFGPSCDEQLEDCEKEKQELIMGKEASEGEISNCKEHLDECNAANESLQEQLASGSGNGNSGSFPIGGNKKVEDIDLSTGNWPFLKKVAGTDLPECAEKCRLDSDCQRVGYSHYEKQCVFDTRDVRGAGNPYASKTAVVLAKVSWA</sequence>
<evidence type="ECO:0000313" key="5">
    <source>
        <dbReference type="Proteomes" id="UP001215712"/>
    </source>
</evidence>
<evidence type="ECO:0000259" key="2">
    <source>
        <dbReference type="Pfam" id="PF00024"/>
    </source>
</evidence>
<reference evidence="4" key="2">
    <citation type="submission" date="2023-01" db="EMBL/GenBank/DDBJ databases">
        <authorList>
            <person name="Petersen C."/>
        </authorList>
    </citation>
    <scope>NUCLEOTIDE SEQUENCE</scope>
    <source>
        <strain evidence="4">IBT 17514</strain>
    </source>
</reference>
<feature type="domain" description="Apple" evidence="2">
    <location>
        <begin position="209"/>
        <end position="245"/>
    </location>
</feature>
<comment type="caution">
    <text evidence="4">The sequence shown here is derived from an EMBL/GenBank/DDBJ whole genome shotgun (WGS) entry which is preliminary data.</text>
</comment>
<gene>
    <name evidence="4" type="ORF">N7493_007284</name>
</gene>
<dbReference type="InterPro" id="IPR003609">
    <property type="entry name" value="Pan_app"/>
</dbReference>
<proteinExistence type="predicted"/>
<dbReference type="Proteomes" id="UP001215712">
    <property type="component" value="Unassembled WGS sequence"/>
</dbReference>
<keyword evidence="1" id="KW-0732">Signal</keyword>
<evidence type="ECO:0000313" key="4">
    <source>
        <dbReference type="EMBL" id="KAJ5719706.1"/>
    </source>
</evidence>
<name>A0AAD6HIZ2_9EURO</name>
<evidence type="ECO:0000256" key="1">
    <source>
        <dbReference type="SAM" id="SignalP"/>
    </source>
</evidence>